<evidence type="ECO:0000313" key="9">
    <source>
        <dbReference type="Proteomes" id="UP000316416"/>
    </source>
</evidence>
<dbReference type="PANTHER" id="PTHR11575">
    <property type="entry name" value="5'-NUCLEOTIDASE-RELATED"/>
    <property type="match status" value="1"/>
</dbReference>
<evidence type="ECO:0000259" key="6">
    <source>
        <dbReference type="Pfam" id="PF00149"/>
    </source>
</evidence>
<sequence length="588" mass="63894">MTNKLIKGLVATAVLAALAGCNSSDDDAPKTGCESGSETCTGFTVIHTNDNHGRFWQNSDGEYGMAARKTVIDQIRSDVERSGGETILLSGGDINTGVPESDMQDAVPDFIGMSILGYDAMAVGNHEFDNPLTTLDMQANIAQFPMLAANIYKKDIDGIITDERYFEPYRVFEVNGLKVAIIGFTTVDTPKVVSPDNVASLHFTDPQDEIQTVLAEIEANETVDMVFALTHMGHYADGNHGTEAAGDVMLARSLEQGQLQAIIGGHSQNPVCMEGDDYDENFQPGDECKPDIQNGTFIMQAHEWGKYVGRADFEYVDGELTLVSYNLIPINLKVEDENGDKVFATEEVEQDQIVIDALQHYQDMGQELLDVVISSTDGKLEGDRDVVRVEQTNLGQLLTRAYGDWVTANFEPTVDFGVMNSGGIRASIAPGDVSYRDVLTVQPFGNDVAFVTMSGVEVQAYLANVAQKTGGGMPQLYPMDMTVTCDAIDINPDATPADIVDIQSLGGREFNLESDYTFSLINFSASGGDDYPAITDHANYIDTQRSDASVLREYFESNSSIKVTEYAPENGGHPVFYRGGSEVKSCAK</sequence>
<dbReference type="InterPro" id="IPR006179">
    <property type="entry name" value="5_nucleotidase/apyrase"/>
</dbReference>
<organism evidence="8 9">
    <name type="scientific">Shewanella eurypsychrophilus</name>
    <dbReference type="NCBI Taxonomy" id="2593656"/>
    <lineage>
        <taxon>Bacteria</taxon>
        <taxon>Pseudomonadati</taxon>
        <taxon>Pseudomonadota</taxon>
        <taxon>Gammaproteobacteria</taxon>
        <taxon>Alteromonadales</taxon>
        <taxon>Shewanellaceae</taxon>
        <taxon>Shewanella</taxon>
    </lineage>
</organism>
<keyword evidence="3 5" id="KW-0732">Signal</keyword>
<evidence type="ECO:0000313" key="8">
    <source>
        <dbReference type="EMBL" id="QPG57721.1"/>
    </source>
</evidence>
<feature type="signal peptide" evidence="5">
    <location>
        <begin position="1"/>
        <end position="19"/>
    </location>
</feature>
<dbReference type="Pfam" id="PF00149">
    <property type="entry name" value="Metallophos"/>
    <property type="match status" value="1"/>
</dbReference>
<evidence type="ECO:0000256" key="5">
    <source>
        <dbReference type="RuleBase" id="RU362119"/>
    </source>
</evidence>
<dbReference type="EMBL" id="CP045503">
    <property type="protein sequence ID" value="QPG57721.1"/>
    <property type="molecule type" value="Genomic_DNA"/>
</dbReference>
<dbReference type="EC" id="3.6.1.45" evidence="8"/>
<gene>
    <name evidence="8" type="primary">ushA</name>
    <name evidence="8" type="ORF">FM038_009885</name>
</gene>
<evidence type="ECO:0000259" key="7">
    <source>
        <dbReference type="Pfam" id="PF02872"/>
    </source>
</evidence>
<dbReference type="PROSITE" id="PS00786">
    <property type="entry name" value="5_NUCLEOTIDASE_2"/>
    <property type="match status" value="1"/>
</dbReference>
<dbReference type="InterPro" id="IPR036907">
    <property type="entry name" value="5'-Nucleotdase_C_sf"/>
</dbReference>
<comment type="similarity">
    <text evidence="1 5">Belongs to the 5'-nucleotidase family.</text>
</comment>
<dbReference type="InterPro" id="IPR029052">
    <property type="entry name" value="Metallo-depent_PP-like"/>
</dbReference>
<dbReference type="PRINTS" id="PR01607">
    <property type="entry name" value="APYRASEFAMLY"/>
</dbReference>
<evidence type="ECO:0000256" key="3">
    <source>
        <dbReference type="ARBA" id="ARBA00022729"/>
    </source>
</evidence>
<evidence type="ECO:0000256" key="4">
    <source>
        <dbReference type="ARBA" id="ARBA00022741"/>
    </source>
</evidence>
<dbReference type="Pfam" id="PF02872">
    <property type="entry name" value="5_nucleotid_C"/>
    <property type="match status" value="1"/>
</dbReference>
<dbReference type="PANTHER" id="PTHR11575:SF46">
    <property type="entry name" value="PROTEIN USHA"/>
    <property type="match status" value="1"/>
</dbReference>
<dbReference type="Gene3D" id="3.60.21.10">
    <property type="match status" value="1"/>
</dbReference>
<evidence type="ECO:0000256" key="1">
    <source>
        <dbReference type="ARBA" id="ARBA00006654"/>
    </source>
</evidence>
<proteinExistence type="inferred from homology"/>
<dbReference type="InterPro" id="IPR008334">
    <property type="entry name" value="5'-Nucleotdase_C"/>
</dbReference>
<feature type="domain" description="Calcineurin-like phosphoesterase" evidence="6">
    <location>
        <begin position="44"/>
        <end position="267"/>
    </location>
</feature>
<keyword evidence="5 8" id="KW-0378">Hydrolase</keyword>
<dbReference type="Proteomes" id="UP000316416">
    <property type="component" value="Chromosome"/>
</dbReference>
<dbReference type="GO" id="GO:0008768">
    <property type="term" value="F:UDP-sugar diphosphatase activity"/>
    <property type="evidence" value="ECO:0007669"/>
    <property type="project" value="UniProtKB-EC"/>
</dbReference>
<name>A0ABX6V596_9GAMM</name>
<dbReference type="SUPFAM" id="SSF56300">
    <property type="entry name" value="Metallo-dependent phosphatases"/>
    <property type="match status" value="1"/>
</dbReference>
<dbReference type="RefSeq" id="WP_142870840.1">
    <property type="nucleotide sequence ID" value="NZ_CP045503.2"/>
</dbReference>
<dbReference type="PROSITE" id="PS51257">
    <property type="entry name" value="PROKAR_LIPOPROTEIN"/>
    <property type="match status" value="1"/>
</dbReference>
<dbReference type="NCBIfam" id="NF007109">
    <property type="entry name" value="PRK09558.1"/>
    <property type="match status" value="1"/>
</dbReference>
<keyword evidence="2" id="KW-0479">Metal-binding</keyword>
<reference evidence="8" key="1">
    <citation type="submission" date="2021-07" db="EMBL/GenBank/DDBJ databases">
        <title>Shewanella sp. YLB-07 whole genome sequence.</title>
        <authorList>
            <person name="Yu L."/>
        </authorList>
    </citation>
    <scope>NUCLEOTIDE SEQUENCE</scope>
    <source>
        <strain evidence="8">YLB-08</strain>
    </source>
</reference>
<dbReference type="GO" id="GO:0008253">
    <property type="term" value="F:5'-nucleotidase activity"/>
    <property type="evidence" value="ECO:0007669"/>
    <property type="project" value="UniProtKB-EC"/>
</dbReference>
<accession>A0ABX6V596</accession>
<dbReference type="EC" id="3.1.3.5" evidence="8"/>
<protein>
    <submittedName>
        <fullName evidence="8">Bifunctional UDP-sugar hydrolase/5'-nucleotidase UshA</fullName>
        <ecNumber evidence="8">3.1.3.5</ecNumber>
        <ecNumber evidence="8">3.6.1.45</ecNumber>
    </submittedName>
</protein>
<keyword evidence="9" id="KW-1185">Reference proteome</keyword>
<dbReference type="SUPFAM" id="SSF55816">
    <property type="entry name" value="5'-nucleotidase (syn. UDP-sugar hydrolase), C-terminal domain"/>
    <property type="match status" value="1"/>
</dbReference>
<dbReference type="InterPro" id="IPR004843">
    <property type="entry name" value="Calcineurin-like_PHP"/>
</dbReference>
<dbReference type="InterPro" id="IPR006146">
    <property type="entry name" value="5'-Nucleotdase_CS"/>
</dbReference>
<feature type="chain" id="PRO_5045008366" evidence="5">
    <location>
        <begin position="20"/>
        <end position="588"/>
    </location>
</feature>
<keyword evidence="4 5" id="KW-0547">Nucleotide-binding</keyword>
<evidence type="ECO:0000256" key="2">
    <source>
        <dbReference type="ARBA" id="ARBA00022723"/>
    </source>
</evidence>
<dbReference type="Gene3D" id="3.90.780.10">
    <property type="entry name" value="5'-Nucleotidase, C-terminal domain"/>
    <property type="match status" value="1"/>
</dbReference>
<feature type="domain" description="5'-Nucleotidase C-terminal" evidence="7">
    <location>
        <begin position="381"/>
        <end position="535"/>
    </location>
</feature>